<reference evidence="8" key="1">
    <citation type="journal article" date="2015" name="Chem. Biol.">
        <title>Structure, bioactivity, and resistance mechanism of streptomonomicin, an unusual lasso Peptide from an understudied halophilic actinomycete.</title>
        <authorList>
            <person name="Metelev M."/>
            <person name="Tietz J.I."/>
            <person name="Melby J.O."/>
            <person name="Blair P.M."/>
            <person name="Zhu L."/>
            <person name="Livnat I."/>
            <person name="Severinov K."/>
            <person name="Mitchell D.A."/>
        </authorList>
    </citation>
    <scope>NUCLEOTIDE SEQUENCE [LARGE SCALE GENOMIC DNA]</scope>
    <source>
        <strain evidence="8">YIM 90003</strain>
    </source>
</reference>
<organism evidence="7 8">
    <name type="scientific">Streptomonospora alba</name>
    <dbReference type="NCBI Taxonomy" id="183763"/>
    <lineage>
        <taxon>Bacteria</taxon>
        <taxon>Bacillati</taxon>
        <taxon>Actinomycetota</taxon>
        <taxon>Actinomycetes</taxon>
        <taxon>Streptosporangiales</taxon>
        <taxon>Nocardiopsidaceae</taxon>
        <taxon>Streptomonospora</taxon>
    </lineage>
</organism>
<dbReference type="InterPro" id="IPR013525">
    <property type="entry name" value="ABC2_TM"/>
</dbReference>
<dbReference type="AlphaFoldDB" id="A0A0C2JCQ4"/>
<keyword evidence="2 5" id="KW-0812">Transmembrane</keyword>
<comment type="subcellular location">
    <subcellularLocation>
        <location evidence="1">Membrane</location>
        <topology evidence="1">Multi-pass membrane protein</topology>
    </subcellularLocation>
</comment>
<evidence type="ECO:0000256" key="5">
    <source>
        <dbReference type="SAM" id="Phobius"/>
    </source>
</evidence>
<accession>A0A0C2JCQ4</accession>
<dbReference type="GO" id="GO:0016020">
    <property type="term" value="C:membrane"/>
    <property type="evidence" value="ECO:0007669"/>
    <property type="project" value="UniProtKB-SubCell"/>
</dbReference>
<feature type="transmembrane region" description="Helical" evidence="5">
    <location>
        <begin position="107"/>
        <end position="132"/>
    </location>
</feature>
<dbReference type="STRING" id="183763.LP52_08690"/>
<evidence type="ECO:0000256" key="4">
    <source>
        <dbReference type="ARBA" id="ARBA00023136"/>
    </source>
</evidence>
<dbReference type="OrthoDB" id="9786643at2"/>
<evidence type="ECO:0000313" key="7">
    <source>
        <dbReference type="EMBL" id="KIH99201.1"/>
    </source>
</evidence>
<keyword evidence="8" id="KW-1185">Reference proteome</keyword>
<protein>
    <submittedName>
        <fullName evidence="7">ABC transporter</fullName>
    </submittedName>
</protein>
<dbReference type="Pfam" id="PF01061">
    <property type="entry name" value="ABC2_membrane"/>
    <property type="match status" value="1"/>
</dbReference>
<feature type="domain" description="ABC-2 type transporter transmembrane" evidence="6">
    <location>
        <begin position="28"/>
        <end position="223"/>
    </location>
</feature>
<sequence>MNAPSMTALRAGFSRGLIEYRHTLSSKGDLFAHFGTITVFIVVSLIMSGQDIDGTDVPIANMWMPGLMGLTVCMSGLLTVASTLATDREDGTLLRAKAVPDGMIGYLIGKAVHIALVTASVVAVLIVAATLLLDGFDPGGPADWATVAWVLVLGLLATAPLGAIAGSLISSPRAVMAVLVLPFMAVMGVSGIFYQAGALPEWMQWIAQALPLYWIGLGMRSAFLPDTLLAVEITESWRLDQAALVLTAWAVVGFLVAVPILRRMARRESGARVEAGRRRAMQRG</sequence>
<dbReference type="PANTHER" id="PTHR43229">
    <property type="entry name" value="NODULATION PROTEIN J"/>
    <property type="match status" value="1"/>
</dbReference>
<evidence type="ECO:0000313" key="8">
    <source>
        <dbReference type="Proteomes" id="UP000031675"/>
    </source>
</evidence>
<evidence type="ECO:0000256" key="1">
    <source>
        <dbReference type="ARBA" id="ARBA00004141"/>
    </source>
</evidence>
<dbReference type="EMBL" id="JROO01000014">
    <property type="protein sequence ID" value="KIH99201.1"/>
    <property type="molecule type" value="Genomic_DNA"/>
</dbReference>
<dbReference type="InterPro" id="IPR051784">
    <property type="entry name" value="Nod_factor_ABC_transporter"/>
</dbReference>
<dbReference type="RefSeq" id="WP_040272297.1">
    <property type="nucleotide sequence ID" value="NZ_JROO01000014.1"/>
</dbReference>
<name>A0A0C2JCQ4_9ACTN</name>
<evidence type="ECO:0000256" key="2">
    <source>
        <dbReference type="ARBA" id="ARBA00022692"/>
    </source>
</evidence>
<proteinExistence type="predicted"/>
<feature type="transmembrane region" description="Helical" evidence="5">
    <location>
        <begin position="144"/>
        <end position="168"/>
    </location>
</feature>
<dbReference type="GO" id="GO:0140359">
    <property type="term" value="F:ABC-type transporter activity"/>
    <property type="evidence" value="ECO:0007669"/>
    <property type="project" value="InterPro"/>
</dbReference>
<feature type="transmembrane region" description="Helical" evidence="5">
    <location>
        <begin position="67"/>
        <end position="86"/>
    </location>
</feature>
<dbReference type="PANTHER" id="PTHR43229:SF2">
    <property type="entry name" value="NODULATION PROTEIN J"/>
    <property type="match status" value="1"/>
</dbReference>
<feature type="transmembrane region" description="Helical" evidence="5">
    <location>
        <begin position="30"/>
        <end position="47"/>
    </location>
</feature>
<feature type="transmembrane region" description="Helical" evidence="5">
    <location>
        <begin position="175"/>
        <end position="194"/>
    </location>
</feature>
<evidence type="ECO:0000259" key="6">
    <source>
        <dbReference type="Pfam" id="PF01061"/>
    </source>
</evidence>
<keyword evidence="4 5" id="KW-0472">Membrane</keyword>
<feature type="transmembrane region" description="Helical" evidence="5">
    <location>
        <begin position="242"/>
        <end position="261"/>
    </location>
</feature>
<evidence type="ECO:0000256" key="3">
    <source>
        <dbReference type="ARBA" id="ARBA00022989"/>
    </source>
</evidence>
<gene>
    <name evidence="7" type="ORF">LP52_08690</name>
</gene>
<keyword evidence="3 5" id="KW-1133">Transmembrane helix</keyword>
<dbReference type="Proteomes" id="UP000031675">
    <property type="component" value="Unassembled WGS sequence"/>
</dbReference>
<comment type="caution">
    <text evidence="7">The sequence shown here is derived from an EMBL/GenBank/DDBJ whole genome shotgun (WGS) entry which is preliminary data.</text>
</comment>